<dbReference type="GO" id="GO:0046755">
    <property type="term" value="P:viral budding"/>
    <property type="evidence" value="ECO:0007669"/>
    <property type="project" value="TreeGrafter"/>
</dbReference>
<dbReference type="Proteomes" id="UP000316079">
    <property type="component" value="Unassembled WGS sequence"/>
</dbReference>
<dbReference type="GO" id="GO:0032510">
    <property type="term" value="P:endosome to lysosome transport via multivesicular body sorting pathway"/>
    <property type="evidence" value="ECO:0007669"/>
    <property type="project" value="TreeGrafter"/>
</dbReference>
<name>A0A553Q8C4_9TELE</name>
<sequence>HCAEHAQSAVTPRGIMGFVVFGLFLVFDFGSESRIKSSDVNVIRESLQRRSPLFRRKARSDSGDPSEQKISFLSMSVSDSPIRPITAVSWASNASLCPSHFTLISLSEDGDISGGMVVADIQVISDKETIPHGYCFIPEYLEHKASVGKKKRICVRIVPAASVSSAVLDLKLSAKNRTVVQQYTCLGEMNGFVLWCLKGSFSSPAPQAKPRRISLDMLLPEVQSPPLRPSNGPEAPLKISGRRSKLQQPAETSCDGANHSSVCSTGAFLGSLAKALAFPVTAPFLCLQPWTAFRSLFTHGLSLSGQPLRSEGCVSSLGDIQIKSMQDIENEYSYTFSVEEQAAKRNRPSVTG</sequence>
<dbReference type="STRING" id="623744.A0A553Q8C4"/>
<evidence type="ECO:0000313" key="2">
    <source>
        <dbReference type="EMBL" id="TRY86181.1"/>
    </source>
</evidence>
<dbReference type="GO" id="GO:0005829">
    <property type="term" value="C:cytosol"/>
    <property type="evidence" value="ECO:0007669"/>
    <property type="project" value="TreeGrafter"/>
</dbReference>
<dbReference type="OrthoDB" id="6021306at2759"/>
<dbReference type="GO" id="GO:0032801">
    <property type="term" value="P:receptor catabolic process"/>
    <property type="evidence" value="ECO:0007669"/>
    <property type="project" value="TreeGrafter"/>
</dbReference>
<dbReference type="InterPro" id="IPR040335">
    <property type="entry name" value="MVB12A"/>
</dbReference>
<protein>
    <recommendedName>
        <fullName evidence="1">MABP domain-containing protein</fullName>
    </recommendedName>
</protein>
<dbReference type="Pfam" id="PF10240">
    <property type="entry name" value="DUF2464"/>
    <property type="match status" value="1"/>
</dbReference>
<dbReference type="PANTHER" id="PTHR31612">
    <property type="entry name" value="MULTIVESICULAR BODY SUBUNIT 12A"/>
    <property type="match status" value="1"/>
</dbReference>
<dbReference type="EMBL" id="SRMA01026244">
    <property type="protein sequence ID" value="TRY86181.1"/>
    <property type="molecule type" value="Genomic_DNA"/>
</dbReference>
<feature type="non-terminal residue" evidence="2">
    <location>
        <position position="1"/>
    </location>
</feature>
<dbReference type="GO" id="GO:0000813">
    <property type="term" value="C:ESCRT I complex"/>
    <property type="evidence" value="ECO:0007669"/>
    <property type="project" value="InterPro"/>
</dbReference>
<dbReference type="InterPro" id="IPR018798">
    <property type="entry name" value="MVB12A/B"/>
</dbReference>
<comment type="caution">
    <text evidence="2">The sequence shown here is derived from an EMBL/GenBank/DDBJ whole genome shotgun (WGS) entry which is preliminary data.</text>
</comment>
<organism evidence="2 3">
    <name type="scientific">Danionella cerebrum</name>
    <dbReference type="NCBI Taxonomy" id="2873325"/>
    <lineage>
        <taxon>Eukaryota</taxon>
        <taxon>Metazoa</taxon>
        <taxon>Chordata</taxon>
        <taxon>Craniata</taxon>
        <taxon>Vertebrata</taxon>
        <taxon>Euteleostomi</taxon>
        <taxon>Actinopterygii</taxon>
        <taxon>Neopterygii</taxon>
        <taxon>Teleostei</taxon>
        <taxon>Ostariophysi</taxon>
        <taxon>Cypriniformes</taxon>
        <taxon>Danionidae</taxon>
        <taxon>Danioninae</taxon>
        <taxon>Danionella</taxon>
    </lineage>
</organism>
<dbReference type="InterPro" id="IPR023341">
    <property type="entry name" value="MABP"/>
</dbReference>
<evidence type="ECO:0000259" key="1">
    <source>
        <dbReference type="PROSITE" id="PS51498"/>
    </source>
</evidence>
<reference evidence="2 3" key="1">
    <citation type="journal article" date="2019" name="Sci. Data">
        <title>Hybrid genome assembly and annotation of Danionella translucida.</title>
        <authorList>
            <person name="Kadobianskyi M."/>
            <person name="Schulze L."/>
            <person name="Schuelke M."/>
            <person name="Judkewitz B."/>
        </authorList>
    </citation>
    <scope>NUCLEOTIDE SEQUENCE [LARGE SCALE GENOMIC DNA]</scope>
    <source>
        <strain evidence="3">Bolton</strain>
        <tissue evidence="2">Whole-body</tissue>
    </source>
</reference>
<feature type="domain" description="MABP" evidence="1">
    <location>
        <begin position="82"/>
        <end position="200"/>
    </location>
</feature>
<dbReference type="PANTHER" id="PTHR31612:SF2">
    <property type="entry name" value="MULTIVESICULAR BODY SUBUNIT 12A"/>
    <property type="match status" value="1"/>
</dbReference>
<keyword evidence="3" id="KW-1185">Reference proteome</keyword>
<proteinExistence type="predicted"/>
<dbReference type="GO" id="GO:0042058">
    <property type="term" value="P:regulation of epidermal growth factor receptor signaling pathway"/>
    <property type="evidence" value="ECO:0007669"/>
    <property type="project" value="TreeGrafter"/>
</dbReference>
<accession>A0A553Q8C4</accession>
<dbReference type="GO" id="GO:0019075">
    <property type="term" value="P:virus maturation"/>
    <property type="evidence" value="ECO:0007669"/>
    <property type="project" value="TreeGrafter"/>
</dbReference>
<dbReference type="AlphaFoldDB" id="A0A553Q8C4"/>
<dbReference type="Gene3D" id="2.100.10.50">
    <property type="match status" value="1"/>
</dbReference>
<dbReference type="PROSITE" id="PS51498">
    <property type="entry name" value="MABP"/>
    <property type="match status" value="1"/>
</dbReference>
<evidence type="ECO:0000313" key="3">
    <source>
        <dbReference type="Proteomes" id="UP000316079"/>
    </source>
</evidence>
<gene>
    <name evidence="2" type="ORF">DNTS_030223</name>
</gene>